<evidence type="ECO:0000256" key="1">
    <source>
        <dbReference type="SAM" id="MobiDB-lite"/>
    </source>
</evidence>
<feature type="region of interest" description="Disordered" evidence="1">
    <location>
        <begin position="1"/>
        <end position="24"/>
    </location>
</feature>
<accession>A0A975Y5U8</accession>
<gene>
    <name evidence="2" type="ORF">B6N60_03303</name>
</gene>
<evidence type="ECO:0000313" key="3">
    <source>
        <dbReference type="Proteomes" id="UP000683511"/>
    </source>
</evidence>
<protein>
    <submittedName>
        <fullName evidence="2">Uncharacterized protein</fullName>
    </submittedName>
</protein>
<sequence length="84" mass="10093">MKTHNNRTQAANQAAKKHQENMQKSLEHRLQIARIKGDENLLRQLEMEMSQYQDNFRTPESKILFFEFFNPIKALFPQKEKVCR</sequence>
<proteinExistence type="predicted"/>
<evidence type="ECO:0000313" key="2">
    <source>
        <dbReference type="EMBL" id="QXE24598.1"/>
    </source>
</evidence>
<organism evidence="2 3">
    <name type="scientific">Richelia sinica FACHB-800</name>
    <dbReference type="NCBI Taxonomy" id="1357546"/>
    <lineage>
        <taxon>Bacteria</taxon>
        <taxon>Bacillati</taxon>
        <taxon>Cyanobacteriota</taxon>
        <taxon>Cyanophyceae</taxon>
        <taxon>Nostocales</taxon>
        <taxon>Nostocaceae</taxon>
        <taxon>Richelia</taxon>
    </lineage>
</organism>
<reference evidence="2" key="1">
    <citation type="submission" date="2017-04" db="EMBL/GenBank/DDBJ databases">
        <title>Genome deletions in a multicellular cyanobacterial endosymbiont for morphological adaptation in marine diatoms.</title>
        <authorList>
            <person name="Wang Y."/>
            <person name="Gao H."/>
            <person name="Li R."/>
            <person name="Xu X."/>
        </authorList>
    </citation>
    <scope>NUCLEOTIDE SEQUENCE</scope>
    <source>
        <strain evidence="2">FACHB 800</strain>
    </source>
</reference>
<dbReference type="EMBL" id="CP021056">
    <property type="protein sequence ID" value="QXE24598.1"/>
    <property type="molecule type" value="Genomic_DNA"/>
</dbReference>
<name>A0A975Y5U8_9NOST</name>
<dbReference type="Proteomes" id="UP000683511">
    <property type="component" value="Chromosome"/>
</dbReference>
<dbReference type="KEGG" id="rsin:B6N60_03303"/>
<dbReference type="AlphaFoldDB" id="A0A975Y5U8"/>
<feature type="compositionally biased region" description="Polar residues" evidence="1">
    <location>
        <begin position="1"/>
        <end position="12"/>
    </location>
</feature>
<keyword evidence="3" id="KW-1185">Reference proteome</keyword>
<dbReference type="RefSeq" id="WP_190601574.1">
    <property type="nucleotide sequence ID" value="NZ_CP021056.1"/>
</dbReference>